<evidence type="ECO:0000313" key="3">
    <source>
        <dbReference type="Proteomes" id="UP001497623"/>
    </source>
</evidence>
<feature type="compositionally biased region" description="Low complexity" evidence="1">
    <location>
        <begin position="186"/>
        <end position="195"/>
    </location>
</feature>
<feature type="compositionally biased region" description="Basic and acidic residues" evidence="1">
    <location>
        <begin position="240"/>
        <end position="264"/>
    </location>
</feature>
<name>A0AAV2SXK3_MEGNR</name>
<feature type="compositionally biased region" description="Low complexity" evidence="1">
    <location>
        <begin position="19"/>
        <end position="33"/>
    </location>
</feature>
<keyword evidence="3" id="KW-1185">Reference proteome</keyword>
<evidence type="ECO:0000313" key="2">
    <source>
        <dbReference type="EMBL" id="CAL4246169.1"/>
    </source>
</evidence>
<feature type="compositionally biased region" description="Basic and acidic residues" evidence="1">
    <location>
        <begin position="37"/>
        <end position="56"/>
    </location>
</feature>
<organism evidence="2 3">
    <name type="scientific">Meganyctiphanes norvegica</name>
    <name type="common">Northern krill</name>
    <name type="synonym">Thysanopoda norvegica</name>
    <dbReference type="NCBI Taxonomy" id="48144"/>
    <lineage>
        <taxon>Eukaryota</taxon>
        <taxon>Metazoa</taxon>
        <taxon>Ecdysozoa</taxon>
        <taxon>Arthropoda</taxon>
        <taxon>Crustacea</taxon>
        <taxon>Multicrustacea</taxon>
        <taxon>Malacostraca</taxon>
        <taxon>Eumalacostraca</taxon>
        <taxon>Eucarida</taxon>
        <taxon>Euphausiacea</taxon>
        <taxon>Euphausiidae</taxon>
        <taxon>Meganyctiphanes</taxon>
    </lineage>
</organism>
<feature type="compositionally biased region" description="Polar residues" evidence="1">
    <location>
        <begin position="89"/>
        <end position="100"/>
    </location>
</feature>
<comment type="caution">
    <text evidence="2">The sequence shown here is derived from an EMBL/GenBank/DDBJ whole genome shotgun (WGS) entry which is preliminary data.</text>
</comment>
<proteinExistence type="predicted"/>
<reference evidence="2 3" key="1">
    <citation type="submission" date="2024-05" db="EMBL/GenBank/DDBJ databases">
        <authorList>
            <person name="Wallberg A."/>
        </authorList>
    </citation>
    <scope>NUCLEOTIDE SEQUENCE [LARGE SCALE GENOMIC DNA]</scope>
</reference>
<dbReference type="EMBL" id="CAXKWB010143812">
    <property type="protein sequence ID" value="CAL4246169.1"/>
    <property type="molecule type" value="Genomic_DNA"/>
</dbReference>
<feature type="compositionally biased region" description="Polar residues" evidence="1">
    <location>
        <begin position="154"/>
        <end position="170"/>
    </location>
</feature>
<feature type="region of interest" description="Disordered" evidence="1">
    <location>
        <begin position="154"/>
        <end position="264"/>
    </location>
</feature>
<dbReference type="AlphaFoldDB" id="A0AAV2SXK3"/>
<gene>
    <name evidence="2" type="ORF">MNOR_LOCUS41194</name>
</gene>
<feature type="region of interest" description="Disordered" evidence="1">
    <location>
        <begin position="1"/>
        <end position="108"/>
    </location>
</feature>
<accession>A0AAV2SXK3</accession>
<sequence>MDRDIPRYGNKSTLISTHLSQSSGLNNSGTTSSAHPLDSRTLDELRSTNVNRDFRPGNRIPTDILRPLSSGPLPRPDFLDIPGLLHPSRLQQDDQQSPPNYFQGGKLNRPQMEEPEETYTMISPLEQNPAAFTNIACAIDPTYQRRVQRGEIAQMNSPISPQMNSSQIASARQLPSAHLENHTLLSSSSSSSNNSHNMGYMASGTNASSPISPLPPPVFDDDDDYPVPPYMPIQGQRRTASLEKNLRSKPLKEKPSGKDGCKQQ</sequence>
<protein>
    <submittedName>
        <fullName evidence="2">Uncharacterized protein</fullName>
    </submittedName>
</protein>
<dbReference type="Proteomes" id="UP001497623">
    <property type="component" value="Unassembled WGS sequence"/>
</dbReference>
<evidence type="ECO:0000256" key="1">
    <source>
        <dbReference type="SAM" id="MobiDB-lite"/>
    </source>
</evidence>